<dbReference type="OrthoDB" id="3682216at2"/>
<evidence type="ECO:0000256" key="2">
    <source>
        <dbReference type="SAM" id="MobiDB-lite"/>
    </source>
</evidence>
<evidence type="ECO:0000313" key="4">
    <source>
        <dbReference type="EMBL" id="SDQ86963.1"/>
    </source>
</evidence>
<dbReference type="Gene3D" id="1.20.1260.20">
    <property type="entry name" value="PPE superfamily"/>
    <property type="match status" value="1"/>
</dbReference>
<comment type="similarity">
    <text evidence="1">Belongs to the mycobacterial PPE family.</text>
</comment>
<feature type="domain" description="PPE" evidence="3">
    <location>
        <begin position="17"/>
        <end position="166"/>
    </location>
</feature>
<sequence length="294" mass="30780">MSDHRWQGYTHAELFEMLHQGPGPEASDPPARRWSELGRALEDIDSGMTAALRAAAEGWEGRASESARAALSPLGEWAGRAREAAERMRSCSEQQAECVAKARAEMPPPVEVRAEEPNGLTSALVHLFGGQTDYEQQERQQDAAEQRAFDVMRTYQASSEANATSLASFEQPPQLVVDVPRQPGPAGTSMRDVTISWGALPSGGTASAPGSPTGAGGSRSPAPGRDPGTHSSGATRGDPAHARGGHAGGRVSSGRAGDEEDGEPVVEVTETAGEAGPFDEQRTYARPVIGGDSG</sequence>
<dbReference type="STRING" id="995062.SAMN04489718_2496"/>
<accession>A0A1H1EE21</accession>
<feature type="compositionally biased region" description="Low complexity" evidence="2">
    <location>
        <begin position="198"/>
        <end position="225"/>
    </location>
</feature>
<feature type="region of interest" description="Disordered" evidence="2">
    <location>
        <begin position="162"/>
        <end position="294"/>
    </location>
</feature>
<protein>
    <submittedName>
        <fullName evidence="4">PPE family protein</fullName>
    </submittedName>
</protein>
<dbReference type="EMBL" id="FNKO01000002">
    <property type="protein sequence ID" value="SDQ86963.1"/>
    <property type="molecule type" value="Genomic_DNA"/>
</dbReference>
<dbReference type="InterPro" id="IPR038332">
    <property type="entry name" value="PPE_sf"/>
</dbReference>
<keyword evidence="5" id="KW-1185">Reference proteome</keyword>
<evidence type="ECO:0000313" key="5">
    <source>
        <dbReference type="Proteomes" id="UP000199301"/>
    </source>
</evidence>
<dbReference type="AlphaFoldDB" id="A0A1H1EE21"/>
<dbReference type="Pfam" id="PF00823">
    <property type="entry name" value="PPE"/>
    <property type="match status" value="1"/>
</dbReference>
<gene>
    <name evidence="4" type="ORF">SAMN04489718_2496</name>
</gene>
<dbReference type="RefSeq" id="WP_092524044.1">
    <property type="nucleotide sequence ID" value="NZ_FNKO01000002.1"/>
</dbReference>
<dbReference type="InterPro" id="IPR000030">
    <property type="entry name" value="PPE_dom"/>
</dbReference>
<evidence type="ECO:0000259" key="3">
    <source>
        <dbReference type="Pfam" id="PF00823"/>
    </source>
</evidence>
<name>A0A1H1EE21_9ACTN</name>
<dbReference type="SUPFAM" id="SSF140459">
    <property type="entry name" value="PE/PPE dimer-like"/>
    <property type="match status" value="1"/>
</dbReference>
<organism evidence="4 5">
    <name type="scientific">Actinopolyspora saharensis</name>
    <dbReference type="NCBI Taxonomy" id="995062"/>
    <lineage>
        <taxon>Bacteria</taxon>
        <taxon>Bacillati</taxon>
        <taxon>Actinomycetota</taxon>
        <taxon>Actinomycetes</taxon>
        <taxon>Actinopolysporales</taxon>
        <taxon>Actinopolysporaceae</taxon>
        <taxon>Actinopolyspora</taxon>
    </lineage>
</organism>
<dbReference type="Proteomes" id="UP000199301">
    <property type="component" value="Unassembled WGS sequence"/>
</dbReference>
<evidence type="ECO:0000256" key="1">
    <source>
        <dbReference type="ARBA" id="ARBA00010652"/>
    </source>
</evidence>
<reference evidence="5" key="1">
    <citation type="submission" date="2016-10" db="EMBL/GenBank/DDBJ databases">
        <authorList>
            <person name="Varghese N."/>
            <person name="Submissions S."/>
        </authorList>
    </citation>
    <scope>NUCLEOTIDE SEQUENCE [LARGE SCALE GENOMIC DNA]</scope>
    <source>
        <strain evidence="5">DSM 45459</strain>
    </source>
</reference>
<proteinExistence type="inferred from homology"/>